<dbReference type="PANTHER" id="PTHR33164:SF106">
    <property type="entry name" value="TRANSCRIPTIONAL REGULATORY PROTEIN"/>
    <property type="match status" value="1"/>
</dbReference>
<organism evidence="2 3">
    <name type="scientific">Paeniglutamicibacter terrestris</name>
    <dbReference type="NCBI Taxonomy" id="2723403"/>
    <lineage>
        <taxon>Bacteria</taxon>
        <taxon>Bacillati</taxon>
        <taxon>Actinomycetota</taxon>
        <taxon>Actinomycetes</taxon>
        <taxon>Micrococcales</taxon>
        <taxon>Micrococcaceae</taxon>
        <taxon>Paeniglutamicibacter</taxon>
    </lineage>
</organism>
<dbReference type="Pfam" id="PF01047">
    <property type="entry name" value="MarR"/>
    <property type="match status" value="1"/>
</dbReference>
<evidence type="ECO:0000259" key="1">
    <source>
        <dbReference type="SMART" id="SM00347"/>
    </source>
</evidence>
<dbReference type="EMBL" id="JAAWVT010000007">
    <property type="protein sequence ID" value="NKG21771.1"/>
    <property type="molecule type" value="Genomic_DNA"/>
</dbReference>
<dbReference type="InterPro" id="IPR039422">
    <property type="entry name" value="MarR/SlyA-like"/>
</dbReference>
<protein>
    <submittedName>
        <fullName evidence="2">MarR family transcriptional regulator</fullName>
    </submittedName>
</protein>
<feature type="domain" description="HTH marR-type" evidence="1">
    <location>
        <begin position="26"/>
        <end position="126"/>
    </location>
</feature>
<name>A0ABX1G673_9MICC</name>
<dbReference type="PANTHER" id="PTHR33164">
    <property type="entry name" value="TRANSCRIPTIONAL REGULATOR, MARR FAMILY"/>
    <property type="match status" value="1"/>
</dbReference>
<dbReference type="SUPFAM" id="SSF46785">
    <property type="entry name" value="Winged helix' DNA-binding domain"/>
    <property type="match status" value="1"/>
</dbReference>
<evidence type="ECO:0000313" key="2">
    <source>
        <dbReference type="EMBL" id="NKG21771.1"/>
    </source>
</evidence>
<keyword evidence="3" id="KW-1185">Reference proteome</keyword>
<comment type="caution">
    <text evidence="2">The sequence shown here is derived from an EMBL/GenBank/DDBJ whole genome shotgun (WGS) entry which is preliminary data.</text>
</comment>
<dbReference type="InterPro" id="IPR036390">
    <property type="entry name" value="WH_DNA-bd_sf"/>
</dbReference>
<dbReference type="RefSeq" id="WP_168152620.1">
    <property type="nucleotide sequence ID" value="NZ_JAAWVT010000007.1"/>
</dbReference>
<accession>A0ABX1G673</accession>
<evidence type="ECO:0000313" key="3">
    <source>
        <dbReference type="Proteomes" id="UP000746595"/>
    </source>
</evidence>
<dbReference type="Gene3D" id="1.10.10.10">
    <property type="entry name" value="Winged helix-like DNA-binding domain superfamily/Winged helix DNA-binding domain"/>
    <property type="match status" value="1"/>
</dbReference>
<dbReference type="InterPro" id="IPR036388">
    <property type="entry name" value="WH-like_DNA-bd_sf"/>
</dbReference>
<sequence>MCAAPSPSVIETLQGLYALVRESEREIAASLGLTLTDYRAFSVLAQFGPMTAGKLAEELGSTAATTTAITNRLELHGHAIRERNVVNRRQVLVSAVPASSQKILDLIFPLATAIDGYLQELAPDQRVGITSFLGVTQELMRDHLQTLSQKEAL</sequence>
<dbReference type="InterPro" id="IPR000835">
    <property type="entry name" value="HTH_MarR-typ"/>
</dbReference>
<reference evidence="2 3" key="1">
    <citation type="submission" date="2020-04" db="EMBL/GenBank/DDBJ databases">
        <title>Paeniglutamicibacter sp. ANT13_2, a novel actinomycete isolated from sediment in Antarctica.</title>
        <authorList>
            <person name="Sakdapetsiri C."/>
            <person name="Pinyakong O."/>
        </authorList>
    </citation>
    <scope>NUCLEOTIDE SEQUENCE [LARGE SCALE GENOMIC DNA]</scope>
    <source>
        <strain evidence="2 3">ANT13_2</strain>
    </source>
</reference>
<proteinExistence type="predicted"/>
<dbReference type="SMART" id="SM00347">
    <property type="entry name" value="HTH_MARR"/>
    <property type="match status" value="1"/>
</dbReference>
<gene>
    <name evidence="2" type="ORF">HED64_13770</name>
</gene>
<dbReference type="Proteomes" id="UP000746595">
    <property type="component" value="Unassembled WGS sequence"/>
</dbReference>